<dbReference type="FunFam" id="3.20.20.10:FF:000018">
    <property type="entry name" value="Pyridoxal phosphate homeostasis protein"/>
    <property type="match status" value="1"/>
</dbReference>
<reference evidence="6 7" key="1">
    <citation type="submission" date="2020-08" db="EMBL/GenBank/DDBJ databases">
        <title>Genomic Encyclopedia of Type Strains, Phase IV (KMG-IV): sequencing the most valuable type-strain genomes for metagenomic binning, comparative biology and taxonomic classification.</title>
        <authorList>
            <person name="Goeker M."/>
        </authorList>
    </citation>
    <scope>NUCLEOTIDE SEQUENCE [LARGE SCALE GENOMIC DNA]</scope>
    <source>
        <strain evidence="6 7">DSM 26287</strain>
    </source>
</reference>
<comment type="cofactor">
    <cofactor evidence="3">
        <name>pyridoxal 5'-phosphate</name>
        <dbReference type="ChEBI" id="CHEBI:597326"/>
    </cofactor>
</comment>
<evidence type="ECO:0000256" key="2">
    <source>
        <dbReference type="HAMAP-Rule" id="MF_02087"/>
    </source>
</evidence>
<gene>
    <name evidence="6" type="ORF">HNQ55_003055</name>
</gene>
<evidence type="ECO:0000313" key="6">
    <source>
        <dbReference type="EMBL" id="MBB6544522.1"/>
    </source>
</evidence>
<feature type="domain" description="Alanine racemase N-terminal" evidence="5">
    <location>
        <begin position="23"/>
        <end position="222"/>
    </location>
</feature>
<dbReference type="HAMAP" id="MF_02087">
    <property type="entry name" value="PLP_homeostasis"/>
    <property type="match status" value="1"/>
</dbReference>
<organism evidence="6 7">
    <name type="scientific">Thalassotalea piscium</name>
    <dbReference type="NCBI Taxonomy" id="1230533"/>
    <lineage>
        <taxon>Bacteria</taxon>
        <taxon>Pseudomonadati</taxon>
        <taxon>Pseudomonadota</taxon>
        <taxon>Gammaproteobacteria</taxon>
        <taxon>Alteromonadales</taxon>
        <taxon>Colwelliaceae</taxon>
        <taxon>Thalassotalea</taxon>
    </lineage>
</organism>
<name>A0A7X0NJB1_9GAMM</name>
<dbReference type="GO" id="GO:0030170">
    <property type="term" value="F:pyridoxal phosphate binding"/>
    <property type="evidence" value="ECO:0007669"/>
    <property type="project" value="UniProtKB-UniRule"/>
</dbReference>
<dbReference type="InterPro" id="IPR011078">
    <property type="entry name" value="PyrdxlP_homeostasis"/>
</dbReference>
<dbReference type="RefSeq" id="WP_184425711.1">
    <property type="nucleotide sequence ID" value="NZ_AP027362.1"/>
</dbReference>
<proteinExistence type="inferred from homology"/>
<dbReference type="PANTHER" id="PTHR10146">
    <property type="entry name" value="PROLINE SYNTHETASE CO-TRANSCRIBED BACTERIAL HOMOLOG PROTEIN"/>
    <property type="match status" value="1"/>
</dbReference>
<dbReference type="SUPFAM" id="SSF51419">
    <property type="entry name" value="PLP-binding barrel"/>
    <property type="match status" value="1"/>
</dbReference>
<dbReference type="AlphaFoldDB" id="A0A7X0NJB1"/>
<comment type="caution">
    <text evidence="6">The sequence shown here is derived from an EMBL/GenBank/DDBJ whole genome shotgun (WGS) entry which is preliminary data.</text>
</comment>
<dbReference type="NCBIfam" id="TIGR00044">
    <property type="entry name" value="YggS family pyridoxal phosphate-dependent enzyme"/>
    <property type="match status" value="1"/>
</dbReference>
<evidence type="ECO:0000259" key="5">
    <source>
        <dbReference type="Pfam" id="PF01168"/>
    </source>
</evidence>
<comment type="function">
    <text evidence="2">Pyridoxal 5'-phosphate (PLP)-binding protein, which is involved in PLP homeostasis.</text>
</comment>
<sequence length="223" mass="24799">MMCIKDNIAAVNLQIKSACEQANRSPEQVTLLAVSKTKPIELIKQAYHTGQLSFGENYIQEAVDKISQLKHLQDIVWHYIGPIQSNKTKLIAENFDWVQSVDRAKVITRLNDQRSCNHTPLNICLQVNISQESTKSGIAINEVNTLAEQVALSPNLTLRGLMAIPEKNNAAQSFNQMHKLFTTLKQRYNTVDTLSMGMSGDLNDAINAGSTMVRIGTAIFGER</sequence>
<protein>
    <recommendedName>
        <fullName evidence="2">Pyridoxal phosphate homeostasis protein</fullName>
        <shortName evidence="2">PLP homeostasis protein</shortName>
    </recommendedName>
</protein>
<accession>A0A7X0NJB1</accession>
<keyword evidence="7" id="KW-1185">Reference proteome</keyword>
<evidence type="ECO:0000256" key="1">
    <source>
        <dbReference type="ARBA" id="ARBA00022898"/>
    </source>
</evidence>
<dbReference type="CDD" id="cd06824">
    <property type="entry name" value="PLPDE_III_Yggs_like"/>
    <property type="match status" value="1"/>
</dbReference>
<keyword evidence="1 2" id="KW-0663">Pyridoxal phosphate</keyword>
<dbReference type="PIRSF" id="PIRSF004848">
    <property type="entry name" value="YBL036c_PLPDEIII"/>
    <property type="match status" value="1"/>
</dbReference>
<dbReference type="PANTHER" id="PTHR10146:SF14">
    <property type="entry name" value="PYRIDOXAL PHOSPHATE HOMEOSTASIS PROTEIN"/>
    <property type="match status" value="1"/>
</dbReference>
<feature type="modified residue" description="N6-(pyridoxal phosphate)lysine" evidence="2 3">
    <location>
        <position position="36"/>
    </location>
</feature>
<evidence type="ECO:0000256" key="3">
    <source>
        <dbReference type="PIRSR" id="PIRSR004848-1"/>
    </source>
</evidence>
<dbReference type="Pfam" id="PF01168">
    <property type="entry name" value="Ala_racemase_N"/>
    <property type="match status" value="1"/>
</dbReference>
<dbReference type="Gene3D" id="3.20.20.10">
    <property type="entry name" value="Alanine racemase"/>
    <property type="match status" value="1"/>
</dbReference>
<dbReference type="InterPro" id="IPR029066">
    <property type="entry name" value="PLP-binding_barrel"/>
</dbReference>
<dbReference type="Proteomes" id="UP000537141">
    <property type="component" value="Unassembled WGS sequence"/>
</dbReference>
<comment type="similarity">
    <text evidence="2 4">Belongs to the pyridoxal phosphate-binding protein YggS/PROSC family.</text>
</comment>
<dbReference type="EMBL" id="JACHHU010000031">
    <property type="protein sequence ID" value="MBB6544522.1"/>
    <property type="molecule type" value="Genomic_DNA"/>
</dbReference>
<evidence type="ECO:0000256" key="4">
    <source>
        <dbReference type="RuleBase" id="RU004514"/>
    </source>
</evidence>
<evidence type="ECO:0000313" key="7">
    <source>
        <dbReference type="Proteomes" id="UP000537141"/>
    </source>
</evidence>
<dbReference type="InterPro" id="IPR001608">
    <property type="entry name" value="Ala_racemase_N"/>
</dbReference>